<organism evidence="1 2">
    <name type="scientific">Bifidobacterium vansinderenii</name>
    <dbReference type="NCBI Taxonomy" id="1984871"/>
    <lineage>
        <taxon>Bacteria</taxon>
        <taxon>Bacillati</taxon>
        <taxon>Actinomycetota</taxon>
        <taxon>Actinomycetes</taxon>
        <taxon>Bifidobacteriales</taxon>
        <taxon>Bifidobacteriaceae</taxon>
        <taxon>Bifidobacterium</taxon>
    </lineage>
</organism>
<protein>
    <submittedName>
        <fullName evidence="1">Uncharacterized protein</fullName>
    </submittedName>
</protein>
<dbReference type="OrthoDB" id="3233033at2"/>
<reference evidence="1 2" key="1">
    <citation type="submission" date="2017-05" db="EMBL/GenBank/DDBJ databases">
        <title>Bifidobacterium vansinderenii sp. nov.</title>
        <authorList>
            <person name="Lugli G.A."/>
            <person name="Duranti S."/>
            <person name="Mangifesta M."/>
        </authorList>
    </citation>
    <scope>NUCLEOTIDE SEQUENCE [LARGE SCALE GENOMIC DNA]</scope>
    <source>
        <strain evidence="1 2">Tam10B</strain>
    </source>
</reference>
<accession>A0A229W1D8</accession>
<sequence>MTQVKITLKRHISTGLEPMADGLIRFQAKRRIDADKNVIVREPFDVTLDKQGTATVSLPATDGTFVWHVAELPGTANSYDRYVTVPDSQQTIDYADLTDVDPVTWAPTAMIGGRLLQVRVATSQQAAQELSAQHPDDMIVWFDETATAEATETALTAAMQAAERARTAAAQAQAAQTSVETNATAIGHLAETTQTAITTTVQTVDQAAADATARIDAAATQVENKAAGLMEG</sequence>
<keyword evidence="2" id="KW-1185">Reference proteome</keyword>
<name>A0A229W1D8_9BIFI</name>
<comment type="caution">
    <text evidence="1">The sequence shown here is derived from an EMBL/GenBank/DDBJ whole genome shotgun (WGS) entry which is preliminary data.</text>
</comment>
<dbReference type="EMBL" id="NEWD01000002">
    <property type="protein sequence ID" value="OXN01668.1"/>
    <property type="molecule type" value="Genomic_DNA"/>
</dbReference>
<dbReference type="RefSeq" id="WP_093959332.1">
    <property type="nucleotide sequence ID" value="NZ_NEWD01000002.1"/>
</dbReference>
<evidence type="ECO:0000313" key="2">
    <source>
        <dbReference type="Proteomes" id="UP000215433"/>
    </source>
</evidence>
<dbReference type="Proteomes" id="UP000215433">
    <property type="component" value="Unassembled WGS sequence"/>
</dbReference>
<gene>
    <name evidence="1" type="ORF">Tam10B_0110</name>
</gene>
<dbReference type="AlphaFoldDB" id="A0A229W1D8"/>
<proteinExistence type="predicted"/>
<evidence type="ECO:0000313" key="1">
    <source>
        <dbReference type="EMBL" id="OXN01668.1"/>
    </source>
</evidence>